<evidence type="ECO:0000313" key="3">
    <source>
        <dbReference type="Proteomes" id="UP000245699"/>
    </source>
</evidence>
<comment type="caution">
    <text evidence="2">The sequence shown here is derived from an EMBL/GenBank/DDBJ whole genome shotgun (WGS) entry which is preliminary data.</text>
</comment>
<dbReference type="Proteomes" id="UP000245699">
    <property type="component" value="Unassembled WGS sequence"/>
</dbReference>
<gene>
    <name evidence="2" type="ORF">BB559_004813</name>
</gene>
<feature type="compositionally biased region" description="Basic residues" evidence="1">
    <location>
        <begin position="83"/>
        <end position="97"/>
    </location>
</feature>
<feature type="compositionally biased region" description="Basic and acidic residues" evidence="1">
    <location>
        <begin position="68"/>
        <end position="77"/>
    </location>
</feature>
<proteinExistence type="predicted"/>
<feature type="region of interest" description="Disordered" evidence="1">
    <location>
        <begin position="37"/>
        <end position="133"/>
    </location>
</feature>
<keyword evidence="3" id="KW-1185">Reference proteome</keyword>
<reference evidence="2 3" key="1">
    <citation type="journal article" date="2018" name="MBio">
        <title>Comparative Genomics Reveals the Core Gene Toolbox for the Fungus-Insect Symbiosis.</title>
        <authorList>
            <person name="Wang Y."/>
            <person name="Stata M."/>
            <person name="Wang W."/>
            <person name="Stajich J.E."/>
            <person name="White M.M."/>
            <person name="Moncalvo J.M."/>
        </authorList>
    </citation>
    <scope>NUCLEOTIDE SEQUENCE [LARGE SCALE GENOMIC DNA]</scope>
    <source>
        <strain evidence="2 3">AUS-77-4</strain>
    </source>
</reference>
<name>A0A2T9YCG0_9FUNG</name>
<organism evidence="2 3">
    <name type="scientific">Furculomyces boomerangus</name>
    <dbReference type="NCBI Taxonomy" id="61424"/>
    <lineage>
        <taxon>Eukaryota</taxon>
        <taxon>Fungi</taxon>
        <taxon>Fungi incertae sedis</taxon>
        <taxon>Zoopagomycota</taxon>
        <taxon>Kickxellomycotina</taxon>
        <taxon>Harpellomycetes</taxon>
        <taxon>Harpellales</taxon>
        <taxon>Harpellaceae</taxon>
        <taxon>Furculomyces</taxon>
    </lineage>
</organism>
<dbReference type="EMBL" id="MBFT01000504">
    <property type="protein sequence ID" value="PVU90037.1"/>
    <property type="molecule type" value="Genomic_DNA"/>
</dbReference>
<evidence type="ECO:0000256" key="1">
    <source>
        <dbReference type="SAM" id="MobiDB-lite"/>
    </source>
</evidence>
<dbReference type="AlphaFoldDB" id="A0A2T9YCG0"/>
<protein>
    <submittedName>
        <fullName evidence="2">Uncharacterized protein</fullName>
    </submittedName>
</protein>
<accession>A0A2T9YCG0</accession>
<evidence type="ECO:0000313" key="2">
    <source>
        <dbReference type="EMBL" id="PVU90037.1"/>
    </source>
</evidence>
<sequence>MDTDTTSLSTRQFSIIKDTYSSPTSDSSLENNEFQELTIVNSNKKPQRKSIVIIPIKSNIEIDETEDKETSSEKDNKASSLRSKYKRHKKFTKKTPRRQSASRSDSETNRNSGRIAKPYNKFSKVPKKTRDSEFRSVIQKKVKTSAYKNKLIIQSQNLDSPETEENFEKEELIENTEDCINFHSETKSYSRKSPKPLTHDDFVRKIKKQKLPENLTYAKKVKEYNTPTSNRYAKHKASLSENKDHNKKNNSLDYKIGSTSTPTIGFKNQKNALLITTPKLTRNNTLNYDDQPFELNGVSSLMRDLSLNSKTINTEKYKPSKRNSRIEIISPEEKIQETPIEKHKDSTTKPNKNNVYSKIYNTSLKNELFEILSQSPTRLSLAKFSPTISIPKKAARKSISRLSPPKRSLDSFIQNFSNPKRTKFQLDGKHKQIRLSDNGRLSKSKKSYESVMKCLDSLTKEDHRKYSQKSIFTPIYTAKTIPTIINRNSEKPPLNNQPPLICFDQLKSFFCCFK</sequence>